<evidence type="ECO:0000259" key="5">
    <source>
        <dbReference type="PROSITE" id="PS51987"/>
    </source>
</evidence>
<dbReference type="InterPro" id="IPR036651">
    <property type="entry name" value="Gln_synt_N_sf"/>
</dbReference>
<dbReference type="Proteomes" id="UP000239494">
    <property type="component" value="Unassembled WGS sequence"/>
</dbReference>
<dbReference type="PANTHER" id="PTHR43785">
    <property type="entry name" value="GAMMA-GLUTAMYLPUTRESCINE SYNTHETASE"/>
    <property type="match status" value="1"/>
</dbReference>
<evidence type="ECO:0000256" key="2">
    <source>
        <dbReference type="ARBA" id="ARBA00022598"/>
    </source>
</evidence>
<evidence type="ECO:0000256" key="4">
    <source>
        <dbReference type="RuleBase" id="RU000384"/>
    </source>
</evidence>
<keyword evidence="7" id="KW-1185">Reference proteome</keyword>
<dbReference type="SMART" id="SM01230">
    <property type="entry name" value="Gln-synt_C"/>
    <property type="match status" value="1"/>
</dbReference>
<evidence type="ECO:0000256" key="1">
    <source>
        <dbReference type="ARBA" id="ARBA00009897"/>
    </source>
</evidence>
<evidence type="ECO:0000256" key="3">
    <source>
        <dbReference type="PROSITE-ProRule" id="PRU01331"/>
    </source>
</evidence>
<dbReference type="GO" id="GO:0004356">
    <property type="term" value="F:glutamine synthetase activity"/>
    <property type="evidence" value="ECO:0007669"/>
    <property type="project" value="InterPro"/>
</dbReference>
<dbReference type="SUPFAM" id="SSF54368">
    <property type="entry name" value="Glutamine synthetase, N-terminal domain"/>
    <property type="match status" value="1"/>
</dbReference>
<accession>A0A2T0SZM4</accession>
<feature type="domain" description="GS catalytic" evidence="5">
    <location>
        <begin position="148"/>
        <end position="503"/>
    </location>
</feature>
<dbReference type="EMBL" id="PVTF01000008">
    <property type="protein sequence ID" value="PRY38866.1"/>
    <property type="molecule type" value="Genomic_DNA"/>
</dbReference>
<dbReference type="Gene3D" id="3.10.20.70">
    <property type="entry name" value="Glutamine synthetase, N-terminal domain"/>
    <property type="match status" value="1"/>
</dbReference>
<proteinExistence type="inferred from homology"/>
<dbReference type="PANTHER" id="PTHR43785:SF12">
    <property type="entry name" value="TYPE-1 GLUTAMINE SYNTHETASE 2"/>
    <property type="match status" value="1"/>
</dbReference>
<comment type="caution">
    <text evidence="6">The sequence shown here is derived from an EMBL/GenBank/DDBJ whole genome shotgun (WGS) entry which is preliminary data.</text>
</comment>
<name>A0A2T0SZM4_9PSEU</name>
<dbReference type="SUPFAM" id="SSF55931">
    <property type="entry name" value="Glutamine synthetase/guanido kinase"/>
    <property type="match status" value="1"/>
</dbReference>
<dbReference type="GO" id="GO:0006542">
    <property type="term" value="P:glutamine biosynthetic process"/>
    <property type="evidence" value="ECO:0007669"/>
    <property type="project" value="InterPro"/>
</dbReference>
<protein>
    <submittedName>
        <fullName evidence="6">L-glutamine synthetase</fullName>
    </submittedName>
</protein>
<dbReference type="RefSeq" id="WP_106190210.1">
    <property type="nucleotide sequence ID" value="NZ_PVTF01000008.1"/>
</dbReference>
<keyword evidence="2" id="KW-0436">Ligase</keyword>
<dbReference type="AlphaFoldDB" id="A0A2T0SZM4"/>
<dbReference type="Gene3D" id="3.30.590.10">
    <property type="entry name" value="Glutamine synthetase/guanido kinase, catalytic domain"/>
    <property type="match status" value="1"/>
</dbReference>
<reference evidence="6 7" key="1">
    <citation type="submission" date="2018-03" db="EMBL/GenBank/DDBJ databases">
        <title>Genomic Encyclopedia of Archaeal and Bacterial Type Strains, Phase II (KMG-II): from individual species to whole genera.</title>
        <authorList>
            <person name="Goeker M."/>
        </authorList>
    </citation>
    <scope>NUCLEOTIDE SEQUENCE [LARGE SCALE GENOMIC DNA]</scope>
    <source>
        <strain evidence="6 7">DSM 44720</strain>
    </source>
</reference>
<dbReference type="InterPro" id="IPR014746">
    <property type="entry name" value="Gln_synth/guanido_kin_cat_dom"/>
</dbReference>
<comment type="similarity">
    <text evidence="1 3 4">Belongs to the glutamine synthetase family.</text>
</comment>
<dbReference type="OrthoDB" id="9807095at2"/>
<dbReference type="InterPro" id="IPR008146">
    <property type="entry name" value="Gln_synth_cat_dom"/>
</dbReference>
<dbReference type="Pfam" id="PF00120">
    <property type="entry name" value="Gln-synt_C"/>
    <property type="match status" value="1"/>
</dbReference>
<dbReference type="PROSITE" id="PS51987">
    <property type="entry name" value="GS_CATALYTIC"/>
    <property type="match status" value="1"/>
</dbReference>
<evidence type="ECO:0000313" key="7">
    <source>
        <dbReference type="Proteomes" id="UP000239494"/>
    </source>
</evidence>
<gene>
    <name evidence="6" type="ORF">CLV43_108266</name>
</gene>
<sequence>MNSDSYLAQAAGQTDFVARHGLWDDEQKAAATEVEARLDSVDFVRVVYGDPHGIARSKTVSTEVFRTVLRNGMDFSPGPFVFDTGHAVAVDFFAEGGGIGIPELTGAGDFIVVPDPRTFRVLPHTGRPTGWVIGDEHLRDGSPHPLSGRAVLKRQCDQLAARGLSYVVGLEVEWYLTKKTGDPLARPGGFGVQGGPPAVEHVNGGYQFNSDSLLDAVMPVIDPVIDALLALGLPIRTVEHESGPGQLEFTFSPMDGLDAADAMLLFRTVTKQVLARGGHHASFMALPGLPGFDPSGWHLHQSLADRATGRNLFVAEPGADVLSELGMAYLGGLLEHAPAASLLCVPTINGYRRMRTGFSLSPDRIAWSTENRGAFLRVLGANGDPGSHVENRIGEPSANPYLYLASQVSAGVDGVDNQLKPGPPAGDPHSPEALPLPTTLVEALEGFTASDHYRVTLGGALHEALRLMKTSEQARYDEWRTGGGAVRDDEVTEWEHSEYFATY</sequence>
<evidence type="ECO:0000313" key="6">
    <source>
        <dbReference type="EMBL" id="PRY38866.1"/>
    </source>
</evidence>
<organism evidence="6 7">
    <name type="scientific">Umezawaea tangerina</name>
    <dbReference type="NCBI Taxonomy" id="84725"/>
    <lineage>
        <taxon>Bacteria</taxon>
        <taxon>Bacillati</taxon>
        <taxon>Actinomycetota</taxon>
        <taxon>Actinomycetes</taxon>
        <taxon>Pseudonocardiales</taxon>
        <taxon>Pseudonocardiaceae</taxon>
        <taxon>Umezawaea</taxon>
    </lineage>
</organism>